<keyword evidence="5" id="KW-1185">Reference proteome</keyword>
<dbReference type="EMBL" id="AZHW01001257">
    <property type="protein sequence ID" value="ETW93318.1"/>
    <property type="molecule type" value="Genomic_DNA"/>
</dbReference>
<accession>W4L5G5</accession>
<dbReference type="Gene3D" id="3.40.50.2300">
    <property type="match status" value="1"/>
</dbReference>
<feature type="domain" description="Response regulatory" evidence="3">
    <location>
        <begin position="19"/>
        <end position="139"/>
    </location>
</feature>
<protein>
    <recommendedName>
        <fullName evidence="3">Response regulatory domain-containing protein</fullName>
    </recommendedName>
</protein>
<evidence type="ECO:0000313" key="5">
    <source>
        <dbReference type="Proteomes" id="UP000019141"/>
    </source>
</evidence>
<dbReference type="PANTHER" id="PTHR44591">
    <property type="entry name" value="STRESS RESPONSE REGULATOR PROTEIN 1"/>
    <property type="match status" value="1"/>
</dbReference>
<dbReference type="PROSITE" id="PS50110">
    <property type="entry name" value="RESPONSE_REGULATORY"/>
    <property type="match status" value="1"/>
</dbReference>
<dbReference type="SMART" id="SM00448">
    <property type="entry name" value="REC"/>
    <property type="match status" value="1"/>
</dbReference>
<evidence type="ECO:0000256" key="1">
    <source>
        <dbReference type="ARBA" id="ARBA00022553"/>
    </source>
</evidence>
<dbReference type="InterPro" id="IPR001789">
    <property type="entry name" value="Sig_transdc_resp-reg_receiver"/>
</dbReference>
<dbReference type="HOGENOM" id="CLU_000445_69_8_7"/>
<proteinExistence type="predicted"/>
<reference evidence="4 5" key="1">
    <citation type="journal article" date="2014" name="Nature">
        <title>An environmental bacterial taxon with a large and distinct metabolic repertoire.</title>
        <authorList>
            <person name="Wilson M.C."/>
            <person name="Mori T."/>
            <person name="Ruckert C."/>
            <person name="Uria A.R."/>
            <person name="Helf M.J."/>
            <person name="Takada K."/>
            <person name="Gernert C."/>
            <person name="Steffens U.A."/>
            <person name="Heycke N."/>
            <person name="Schmitt S."/>
            <person name="Rinke C."/>
            <person name="Helfrich E.J."/>
            <person name="Brachmann A.O."/>
            <person name="Gurgui C."/>
            <person name="Wakimoto T."/>
            <person name="Kracht M."/>
            <person name="Crusemann M."/>
            <person name="Hentschel U."/>
            <person name="Abe I."/>
            <person name="Matsunaga S."/>
            <person name="Kalinowski J."/>
            <person name="Takeyama H."/>
            <person name="Piel J."/>
        </authorList>
    </citation>
    <scope>NUCLEOTIDE SEQUENCE [LARGE SCALE GENOMIC DNA]</scope>
    <source>
        <strain evidence="5">TSY1</strain>
    </source>
</reference>
<keyword evidence="1 2" id="KW-0597">Phosphoprotein</keyword>
<dbReference type="Pfam" id="PF00072">
    <property type="entry name" value="Response_reg"/>
    <property type="match status" value="1"/>
</dbReference>
<gene>
    <name evidence="4" type="ORF">ETSY1_39730</name>
</gene>
<organism evidence="4 5">
    <name type="scientific">Entotheonella factor</name>
    <dbReference type="NCBI Taxonomy" id="1429438"/>
    <lineage>
        <taxon>Bacteria</taxon>
        <taxon>Pseudomonadati</taxon>
        <taxon>Nitrospinota/Tectimicrobiota group</taxon>
        <taxon>Candidatus Tectimicrobiota</taxon>
        <taxon>Candidatus Entotheonellia</taxon>
        <taxon>Candidatus Entotheonellales</taxon>
        <taxon>Candidatus Entotheonellaceae</taxon>
        <taxon>Candidatus Entotheonella</taxon>
    </lineage>
</organism>
<dbReference type="AlphaFoldDB" id="W4L5G5"/>
<comment type="caution">
    <text evidence="4">The sequence shown here is derived from an EMBL/GenBank/DDBJ whole genome shotgun (WGS) entry which is preliminary data.</text>
</comment>
<dbReference type="Proteomes" id="UP000019141">
    <property type="component" value="Unassembled WGS sequence"/>
</dbReference>
<evidence type="ECO:0000313" key="4">
    <source>
        <dbReference type="EMBL" id="ETW93318.1"/>
    </source>
</evidence>
<feature type="modified residue" description="4-aspartylphosphate" evidence="2">
    <location>
        <position position="71"/>
    </location>
</feature>
<dbReference type="InterPro" id="IPR050595">
    <property type="entry name" value="Bact_response_regulator"/>
</dbReference>
<sequence length="151" mass="16749">MSDRTPEYSDQPSGHRPELVLLIDDDAGIRYVLQEVLRHHGYQAETAATVEEAEKIKQRLGAEAIGMVIVDVHLTTNPRFQEGYALYEEWVALHPTLPFLLISGISTSQNLPAISSGAVPFLAKPFTMEALLEWVQQLLSDPNTPPDTAIK</sequence>
<dbReference type="SUPFAM" id="SSF52172">
    <property type="entry name" value="CheY-like"/>
    <property type="match status" value="1"/>
</dbReference>
<evidence type="ECO:0000256" key="2">
    <source>
        <dbReference type="PROSITE-ProRule" id="PRU00169"/>
    </source>
</evidence>
<dbReference type="PANTHER" id="PTHR44591:SF3">
    <property type="entry name" value="RESPONSE REGULATORY DOMAIN-CONTAINING PROTEIN"/>
    <property type="match status" value="1"/>
</dbReference>
<name>W4L5G5_ENTF1</name>
<evidence type="ECO:0000259" key="3">
    <source>
        <dbReference type="PROSITE" id="PS50110"/>
    </source>
</evidence>
<dbReference type="InterPro" id="IPR011006">
    <property type="entry name" value="CheY-like_superfamily"/>
</dbReference>
<dbReference type="GO" id="GO:0000160">
    <property type="term" value="P:phosphorelay signal transduction system"/>
    <property type="evidence" value="ECO:0007669"/>
    <property type="project" value="InterPro"/>
</dbReference>